<sequence>MHCASCRRSLKVKNGSTLIRSIFLTYI</sequence>
<organism evidence="2 4">
    <name type="scientific">Enterococcus faecium</name>
    <name type="common">Streptococcus faecium</name>
    <dbReference type="NCBI Taxonomy" id="1352"/>
    <lineage>
        <taxon>Bacteria</taxon>
        <taxon>Bacillati</taxon>
        <taxon>Bacillota</taxon>
        <taxon>Bacilli</taxon>
        <taxon>Lactobacillales</taxon>
        <taxon>Enterococcaceae</taxon>
        <taxon>Enterococcus</taxon>
    </lineage>
</organism>
<reference evidence="2 4" key="1">
    <citation type="submission" date="2018-07" db="EMBL/GenBank/DDBJ databases">
        <title>High quality draft genome sequencing of Enterococcus faecium exhibiting probiotic potential isolated from mucus of freshwater fish.</title>
        <authorList>
            <person name="El-Jeni R."/>
            <person name="Ghedira K."/>
            <person name="Abdelhak S."/>
            <person name="El-Bour M."/>
            <person name="Bouhaouala-Zahar B."/>
        </authorList>
    </citation>
    <scope>NUCLEOTIDE SEQUENCE [LARGE SCALE GENOMIC DNA]</scope>
    <source>
        <strain evidence="2 4">R.A73</strain>
    </source>
</reference>
<dbReference type="Proteomes" id="UP000275747">
    <property type="component" value="Chromosome"/>
</dbReference>
<dbReference type="EMBL" id="QOVC01000003">
    <property type="protein sequence ID" value="KAA0691786.1"/>
    <property type="molecule type" value="Genomic_DNA"/>
</dbReference>
<proteinExistence type="predicted"/>
<name>A0A7V7GPR2_ENTFC</name>
<evidence type="ECO:0000313" key="1">
    <source>
        <dbReference type="EMBL" id="AYM74269.1"/>
    </source>
</evidence>
<evidence type="ECO:0000313" key="3">
    <source>
        <dbReference type="Proteomes" id="UP000275747"/>
    </source>
</evidence>
<dbReference type="Proteomes" id="UP000448762">
    <property type="component" value="Unassembled WGS sequence"/>
</dbReference>
<accession>A0A7V7GPR2</accession>
<protein>
    <submittedName>
        <fullName evidence="2">Uncharacterized protein</fullName>
    </submittedName>
</protein>
<dbReference type="NCBIfam" id="TIGR01053">
    <property type="entry name" value="LSD1"/>
    <property type="match status" value="1"/>
</dbReference>
<dbReference type="EMBL" id="CP033041">
    <property type="protein sequence ID" value="AYM74269.1"/>
    <property type="molecule type" value="Genomic_DNA"/>
</dbReference>
<gene>
    <name evidence="1" type="ORF">D9Z05_09685</name>
    <name evidence="2" type="ORF">DTX73_04575</name>
</gene>
<evidence type="ECO:0000313" key="4">
    <source>
        <dbReference type="Proteomes" id="UP000448762"/>
    </source>
</evidence>
<reference evidence="1 3" key="2">
    <citation type="submission" date="2018-10" db="EMBL/GenBank/DDBJ databases">
        <title>Escaping from acidified nitrite in gastric host defense: Transcriptomic basis for resistance to free nitrous acid in Enterococcus faecalis.</title>
        <authorList>
            <person name="Yu Z."/>
            <person name="Shi D."/>
            <person name="Liu W."/>
            <person name="Meng F."/>
        </authorList>
    </citation>
    <scope>NUCLEOTIDE SEQUENCE [LARGE SCALE GENOMIC DNA]</scope>
    <source>
        <strain evidence="1 3">JE1</strain>
    </source>
</reference>
<evidence type="ECO:0000313" key="2">
    <source>
        <dbReference type="EMBL" id="KAA0691786.1"/>
    </source>
</evidence>
<dbReference type="AlphaFoldDB" id="A0A7V7GPR2"/>